<dbReference type="AlphaFoldDB" id="A0A2U1BBH2"/>
<evidence type="ECO:0000256" key="1">
    <source>
        <dbReference type="SAM" id="MobiDB-lite"/>
    </source>
</evidence>
<dbReference type="EMBL" id="QEKH01000001">
    <property type="protein sequence ID" value="PVY46006.1"/>
    <property type="molecule type" value="Genomic_DNA"/>
</dbReference>
<feature type="region of interest" description="Disordered" evidence="1">
    <location>
        <begin position="39"/>
        <end position="60"/>
    </location>
</feature>
<reference evidence="2 3" key="1">
    <citation type="submission" date="2018-04" db="EMBL/GenBank/DDBJ databases">
        <title>Genomic Encyclopedia of Type Strains, Phase IV (KMG-IV): sequencing the most valuable type-strain genomes for metagenomic binning, comparative biology and taxonomic classification.</title>
        <authorList>
            <person name="Goeker M."/>
        </authorList>
    </citation>
    <scope>NUCLEOTIDE SEQUENCE [LARGE SCALE GENOMIC DNA]</scope>
    <source>
        <strain evidence="2 3">DSM 14823</strain>
    </source>
</reference>
<organism evidence="2 3">
    <name type="scientific">Victivallis vadensis</name>
    <dbReference type="NCBI Taxonomy" id="172901"/>
    <lineage>
        <taxon>Bacteria</taxon>
        <taxon>Pseudomonadati</taxon>
        <taxon>Lentisphaerota</taxon>
        <taxon>Lentisphaeria</taxon>
        <taxon>Victivallales</taxon>
        <taxon>Victivallaceae</taxon>
        <taxon>Victivallis</taxon>
    </lineage>
</organism>
<evidence type="ECO:0000313" key="3">
    <source>
        <dbReference type="Proteomes" id="UP000245959"/>
    </source>
</evidence>
<name>A0A2U1BBH2_9BACT</name>
<comment type="caution">
    <text evidence="2">The sequence shown here is derived from an EMBL/GenBank/DDBJ whole genome shotgun (WGS) entry which is preliminary data.</text>
</comment>
<gene>
    <name evidence="2" type="ORF">C8D82_101205</name>
</gene>
<evidence type="ECO:0000313" key="2">
    <source>
        <dbReference type="EMBL" id="PVY46006.1"/>
    </source>
</evidence>
<sequence length="60" mass="6882">MTGTQFMAGNDTEMRIKRKYNYMITCDWKAELKLTPAEREQALQAPHARGGPGRQVNIQE</sequence>
<accession>A0A2U1BBH2</accession>
<protein>
    <submittedName>
        <fullName evidence="2">Uncharacterized protein</fullName>
    </submittedName>
</protein>
<dbReference type="Proteomes" id="UP000245959">
    <property type="component" value="Unassembled WGS sequence"/>
</dbReference>
<keyword evidence="3" id="KW-1185">Reference proteome</keyword>
<proteinExistence type="predicted"/>